<dbReference type="EMBL" id="JAFGDB010000034">
    <property type="protein sequence ID" value="MBN2067239.1"/>
    <property type="molecule type" value="Genomic_DNA"/>
</dbReference>
<evidence type="ECO:0000313" key="1">
    <source>
        <dbReference type="EMBL" id="MBN2067239.1"/>
    </source>
</evidence>
<protein>
    <submittedName>
        <fullName evidence="1">Uncharacterized protein</fullName>
    </submittedName>
</protein>
<organism evidence="1 2">
    <name type="scientific">Candidatus Iainarchaeum sp</name>
    <dbReference type="NCBI Taxonomy" id="3101447"/>
    <lineage>
        <taxon>Archaea</taxon>
        <taxon>Candidatus Iainarchaeota</taxon>
        <taxon>Candidatus Iainarchaeia</taxon>
        <taxon>Candidatus Iainarchaeales</taxon>
        <taxon>Candidatus Iainarchaeaceae</taxon>
        <taxon>Candidatus Iainarchaeum</taxon>
    </lineage>
</organism>
<comment type="caution">
    <text evidence="1">The sequence shown here is derived from an EMBL/GenBank/DDBJ whole genome shotgun (WGS) entry which is preliminary data.</text>
</comment>
<evidence type="ECO:0000313" key="2">
    <source>
        <dbReference type="Proteomes" id="UP000809243"/>
    </source>
</evidence>
<proteinExistence type="predicted"/>
<sequence length="62" mass="7148">MVQNVSLQTVCRKLDLLEDRLDRIEMKIVPEERLSARELKRVKKAKAEALAGETFSMKEVFG</sequence>
<name>A0A938YN51_9ARCH</name>
<accession>A0A938YN51</accession>
<gene>
    <name evidence="1" type="ORF">JW744_02110</name>
</gene>
<dbReference type="AlphaFoldDB" id="A0A938YN51"/>
<reference evidence="1" key="1">
    <citation type="submission" date="2021-01" db="EMBL/GenBank/DDBJ databases">
        <title>Active Sulfur Cycling in an Early Earth Analoge.</title>
        <authorList>
            <person name="Hahn C.R."/>
            <person name="Youssef N.H."/>
            <person name="Elshahed M."/>
        </authorList>
    </citation>
    <scope>NUCLEOTIDE SEQUENCE</scope>
    <source>
        <strain evidence="1">Zod_Metabat.1151</strain>
    </source>
</reference>
<dbReference type="Proteomes" id="UP000809243">
    <property type="component" value="Unassembled WGS sequence"/>
</dbReference>